<dbReference type="Proteomes" id="UP000663864">
    <property type="component" value="Unassembled WGS sequence"/>
</dbReference>
<keyword evidence="10" id="KW-1133">Transmembrane helix</keyword>
<keyword evidence="10" id="KW-0812">Transmembrane</keyword>
<dbReference type="CDD" id="cd11055">
    <property type="entry name" value="CYP3A-like"/>
    <property type="match status" value="1"/>
</dbReference>
<dbReference type="GO" id="GO:0004497">
    <property type="term" value="F:monooxygenase activity"/>
    <property type="evidence" value="ECO:0007669"/>
    <property type="project" value="UniProtKB-KW"/>
</dbReference>
<dbReference type="InterPro" id="IPR050476">
    <property type="entry name" value="Insect_CytP450_Detox"/>
</dbReference>
<dbReference type="InterPro" id="IPR001128">
    <property type="entry name" value="Cyt_P450"/>
</dbReference>
<comment type="similarity">
    <text evidence="2 9">Belongs to the cytochrome P450 family.</text>
</comment>
<evidence type="ECO:0000256" key="3">
    <source>
        <dbReference type="ARBA" id="ARBA00022617"/>
    </source>
</evidence>
<dbReference type="AlphaFoldDB" id="A0A813S8E9"/>
<dbReference type="PRINTS" id="PR00463">
    <property type="entry name" value="EP450I"/>
</dbReference>
<dbReference type="GO" id="GO:0020037">
    <property type="term" value="F:heme binding"/>
    <property type="evidence" value="ECO:0007669"/>
    <property type="project" value="InterPro"/>
</dbReference>
<evidence type="ECO:0000256" key="7">
    <source>
        <dbReference type="ARBA" id="ARBA00023033"/>
    </source>
</evidence>
<dbReference type="PROSITE" id="PS00086">
    <property type="entry name" value="CYTOCHROME_P450"/>
    <property type="match status" value="1"/>
</dbReference>
<evidence type="ECO:0000313" key="11">
    <source>
        <dbReference type="EMBL" id="CAF0791603.1"/>
    </source>
</evidence>
<keyword evidence="10" id="KW-0472">Membrane</keyword>
<evidence type="ECO:0000256" key="8">
    <source>
        <dbReference type="PIRSR" id="PIRSR602401-1"/>
    </source>
</evidence>
<keyword evidence="3 8" id="KW-0349">Heme</keyword>
<gene>
    <name evidence="11" type="ORF">ZHD862_LOCUS1938</name>
</gene>
<dbReference type="GO" id="GO:0016705">
    <property type="term" value="F:oxidoreductase activity, acting on paired donors, with incorporation or reduction of molecular oxygen"/>
    <property type="evidence" value="ECO:0007669"/>
    <property type="project" value="InterPro"/>
</dbReference>
<comment type="caution">
    <text evidence="11">The sequence shown here is derived from an EMBL/GenBank/DDBJ whole genome shotgun (WGS) entry which is preliminary data.</text>
</comment>
<name>A0A813S8E9_9BILA</name>
<proteinExistence type="inferred from homology"/>
<evidence type="ECO:0000256" key="9">
    <source>
        <dbReference type="RuleBase" id="RU000461"/>
    </source>
</evidence>
<dbReference type="EMBL" id="CAJNOT010000036">
    <property type="protein sequence ID" value="CAF0791603.1"/>
    <property type="molecule type" value="Genomic_DNA"/>
</dbReference>
<protein>
    <recommendedName>
        <fullName evidence="13">Cytochrome P450</fullName>
    </recommendedName>
</protein>
<evidence type="ECO:0000256" key="1">
    <source>
        <dbReference type="ARBA" id="ARBA00001971"/>
    </source>
</evidence>
<evidence type="ECO:0000256" key="2">
    <source>
        <dbReference type="ARBA" id="ARBA00010617"/>
    </source>
</evidence>
<evidence type="ECO:0000256" key="6">
    <source>
        <dbReference type="ARBA" id="ARBA00023004"/>
    </source>
</evidence>
<accession>A0A813S8E9</accession>
<dbReference type="Pfam" id="PF00067">
    <property type="entry name" value="p450"/>
    <property type="match status" value="1"/>
</dbReference>
<keyword evidence="4 8" id="KW-0479">Metal-binding</keyword>
<dbReference type="FunFam" id="1.10.630.10:FF:000182">
    <property type="entry name" value="Cytochrome P450 3A4"/>
    <property type="match status" value="1"/>
</dbReference>
<keyword evidence="6 8" id="KW-0408">Iron</keyword>
<feature type="binding site" description="axial binding residue" evidence="8">
    <location>
        <position position="471"/>
    </location>
    <ligand>
        <name>heme</name>
        <dbReference type="ChEBI" id="CHEBI:30413"/>
    </ligand>
    <ligandPart>
        <name>Fe</name>
        <dbReference type="ChEBI" id="CHEBI:18248"/>
    </ligandPart>
</feature>
<dbReference type="Gene3D" id="1.10.630.10">
    <property type="entry name" value="Cytochrome P450"/>
    <property type="match status" value="1"/>
</dbReference>
<evidence type="ECO:0000256" key="5">
    <source>
        <dbReference type="ARBA" id="ARBA00023002"/>
    </source>
</evidence>
<comment type="cofactor">
    <cofactor evidence="1 8">
        <name>heme</name>
        <dbReference type="ChEBI" id="CHEBI:30413"/>
    </cofactor>
</comment>
<organism evidence="11 12">
    <name type="scientific">Rotaria sordida</name>
    <dbReference type="NCBI Taxonomy" id="392033"/>
    <lineage>
        <taxon>Eukaryota</taxon>
        <taxon>Metazoa</taxon>
        <taxon>Spiralia</taxon>
        <taxon>Gnathifera</taxon>
        <taxon>Rotifera</taxon>
        <taxon>Eurotatoria</taxon>
        <taxon>Bdelloidea</taxon>
        <taxon>Philodinida</taxon>
        <taxon>Philodinidae</taxon>
        <taxon>Rotaria</taxon>
    </lineage>
</organism>
<dbReference type="GO" id="GO:0005506">
    <property type="term" value="F:iron ion binding"/>
    <property type="evidence" value="ECO:0007669"/>
    <property type="project" value="InterPro"/>
</dbReference>
<dbReference type="InterPro" id="IPR017972">
    <property type="entry name" value="Cyt_P450_CS"/>
</dbReference>
<feature type="transmembrane region" description="Helical" evidence="10">
    <location>
        <begin position="6"/>
        <end position="22"/>
    </location>
</feature>
<dbReference type="InterPro" id="IPR002401">
    <property type="entry name" value="Cyt_P450_E_grp-I"/>
</dbReference>
<evidence type="ECO:0000256" key="4">
    <source>
        <dbReference type="ARBA" id="ARBA00022723"/>
    </source>
</evidence>
<keyword evidence="7 9" id="KW-0503">Monooxygenase</keyword>
<keyword evidence="5 9" id="KW-0560">Oxidoreductase</keyword>
<evidence type="ECO:0000313" key="12">
    <source>
        <dbReference type="Proteomes" id="UP000663864"/>
    </source>
</evidence>
<dbReference type="InterPro" id="IPR036396">
    <property type="entry name" value="Cyt_P450_sf"/>
</dbReference>
<evidence type="ECO:0000256" key="10">
    <source>
        <dbReference type="SAM" id="Phobius"/>
    </source>
</evidence>
<evidence type="ECO:0008006" key="13">
    <source>
        <dbReference type="Google" id="ProtNLM"/>
    </source>
</evidence>
<sequence length="526" mass="61321">MLLTIALITIVVYLITVCLWTINNRYNYFKRLNIPGPPYHFFFGHYKILWSTKSFSKQIQEWTRQYGSVYGLFMGRRPMYVVSDVDFLQEIYIKQFSSFHSREIPRIFRIETDGKIHLFRATGERWRRQRHVINPTFSSAKLKLMSSLVNECIEAMLNKISQITDGEQKEINIYELYKRLTMDVICRCAFGIDTDMQNDINNPYLQKTAAVFKTDIEQLLLFRMANLIPFLARPLHDIVFGLNDVRRILVKLIPALKNYVEQIPALWLMNRVQDVVDLRIQSSSNSVKRMDLLQLMMEATRDNVIDHADDQSISKTLQSNELIPNIFLFMAAGYETTSTALAYSTYILATKQDIQEKLVEEIENSNWNDNNNGEEAYDTATNLSYLDLFVREVFRMYPITSKAMARECNTTTTVCGHIIEKGSVIQPDVFTIHYNPDLWGPEDPNIFYPERHTVKRHPVAWMPFGIGPRNCVGMRFALMELKLCLIQLLCQYRILPSDKTEEGFKQEETVVIQPNAIFVKLEKRSI</sequence>
<reference evidence="11" key="1">
    <citation type="submission" date="2021-02" db="EMBL/GenBank/DDBJ databases">
        <authorList>
            <person name="Nowell W R."/>
        </authorList>
    </citation>
    <scope>NUCLEOTIDE SEQUENCE</scope>
</reference>
<dbReference type="PANTHER" id="PTHR24292:SF102">
    <property type="entry name" value="CYTOCHROME P450 FAMILY-RELATED"/>
    <property type="match status" value="1"/>
</dbReference>
<dbReference type="SUPFAM" id="SSF48264">
    <property type="entry name" value="Cytochrome P450"/>
    <property type="match status" value="1"/>
</dbReference>
<dbReference type="PRINTS" id="PR00385">
    <property type="entry name" value="P450"/>
</dbReference>
<dbReference type="PANTHER" id="PTHR24292">
    <property type="entry name" value="CYTOCHROME P450"/>
    <property type="match status" value="1"/>
</dbReference>